<comment type="subcellular location">
    <subcellularLocation>
        <location evidence="4">Cytoplasm</location>
    </subcellularLocation>
</comment>
<feature type="binding site" evidence="4">
    <location>
        <position position="150"/>
    </location>
    <ligand>
        <name>pyridoxal 5'-phosphate</name>
        <dbReference type="ChEBI" id="CHEBI:597326"/>
    </ligand>
</feature>
<evidence type="ECO:0000313" key="6">
    <source>
        <dbReference type="EMBL" id="PWN45800.1"/>
    </source>
</evidence>
<feature type="binding site" evidence="4">
    <location>
        <position position="308"/>
    </location>
    <ligand>
        <name>pyridoxal 5'-phosphate</name>
        <dbReference type="ChEBI" id="CHEBI:597326"/>
    </ligand>
</feature>
<dbReference type="HAMAP" id="MF_01970">
    <property type="entry name" value="Kynureninase"/>
    <property type="match status" value="1"/>
</dbReference>
<feature type="binding site" evidence="4">
    <location>
        <position position="286"/>
    </location>
    <ligand>
        <name>pyridoxal 5'-phosphate</name>
        <dbReference type="ChEBI" id="CHEBI:597326"/>
    </ligand>
</feature>
<evidence type="ECO:0000313" key="7">
    <source>
        <dbReference type="Proteomes" id="UP000245783"/>
    </source>
</evidence>
<dbReference type="GO" id="GO:0030170">
    <property type="term" value="F:pyridoxal phosphate binding"/>
    <property type="evidence" value="ECO:0007669"/>
    <property type="project" value="UniProtKB-UniRule"/>
</dbReference>
<evidence type="ECO:0000256" key="4">
    <source>
        <dbReference type="HAMAP-Rule" id="MF_03017"/>
    </source>
</evidence>
<feature type="binding site" evidence="4">
    <location>
        <position position="382"/>
    </location>
    <ligand>
        <name>pyridoxal 5'-phosphate</name>
        <dbReference type="ChEBI" id="CHEBI:597326"/>
    </ligand>
</feature>
<dbReference type="Pfam" id="PF22580">
    <property type="entry name" value="KYNU_C"/>
    <property type="match status" value="1"/>
</dbReference>
<dbReference type="InterPro" id="IPR015422">
    <property type="entry name" value="PyrdxlP-dep_Trfase_small"/>
</dbReference>
<dbReference type="Pfam" id="PF00266">
    <property type="entry name" value="Aminotran_5"/>
    <property type="match status" value="1"/>
</dbReference>
<dbReference type="SUPFAM" id="SSF53383">
    <property type="entry name" value="PLP-dependent transferases"/>
    <property type="match status" value="1"/>
</dbReference>
<accession>A0A316W799</accession>
<feature type="domain" description="Aminotransferase class V" evidence="5">
    <location>
        <begin position="243"/>
        <end position="319"/>
    </location>
</feature>
<dbReference type="NCBIfam" id="TIGR01814">
    <property type="entry name" value="kynureninase"/>
    <property type="match status" value="1"/>
</dbReference>
<feature type="binding site" evidence="4">
    <location>
        <position position="354"/>
    </location>
    <ligand>
        <name>pyridoxal 5'-phosphate</name>
        <dbReference type="ChEBI" id="CHEBI:597326"/>
    </ligand>
</feature>
<dbReference type="EMBL" id="KZ819353">
    <property type="protein sequence ID" value="PWN45800.1"/>
    <property type="molecule type" value="Genomic_DNA"/>
</dbReference>
<dbReference type="PANTHER" id="PTHR14084">
    <property type="entry name" value="KYNURENINASE"/>
    <property type="match status" value="1"/>
</dbReference>
<dbReference type="GO" id="GO:0097053">
    <property type="term" value="P:L-kynurenine catabolic process"/>
    <property type="evidence" value="ECO:0007669"/>
    <property type="project" value="UniProtKB-UniRule"/>
</dbReference>
<keyword evidence="2 4" id="KW-0378">Hydrolase</keyword>
<proteinExistence type="inferred from homology"/>
<keyword evidence="7" id="KW-1185">Reference proteome</keyword>
<sequence length="585" mass="63896">MASTSDTQNDLRFDKELFKKELQRLVDDHSLDNLFDARVAQLLDEGQGEGEADWRSMRAEYRLPTLKHAGVPGGSDEPAIYLCGNSLGPMTKRTELYVQQELDAWGQKAVLGHWDHPHGRPWTKCEERIGRIMSDMVGAKPSEVIVMSTLTANLHSMLATFYRPGKQLPQSGWSAQASPSVRANYKRRTKILYEAKAFPSDQYALASAVALAGEDPKAALVPLHAPVGSDTISTEDILQALEVHGDEVSMIMLGGLQYITGQLFDLPRITRRAHELGILAGFDLAHAFANVPLALHDWEVDFAVWCTYKYGSSGPGGIAGAFVHERWGDIGMRTHLDRPDAYEGAEGLLRPAGWWGHEKSTRFSMPNSFRSMKGAAGWQLSNPSALDAAALLGSLETLAQVVKGQDVGAIEWANKIESIEGTTAIGSGQIMPRLRPRSARLTAYLELLLLEHFIPKQTQVRIITPADPSQRGSMLSLRVPDVTRADPKFAALETAQAQLGQSQSLAAKGEHTAPTAADRVAEPTSAQTLVSRAHKRAERTSGLIADVRSPDIVRLAPLAQYSTFADVWKAAEAFGQALRIELGLD</sequence>
<feature type="modified residue" description="N6-(pyridoxal phosphate)lysine" evidence="4">
    <location>
        <position position="309"/>
    </location>
</feature>
<gene>
    <name evidence="4" type="primary">BNA5</name>
    <name evidence="6" type="ORF">IE81DRAFT_319633</name>
</gene>
<dbReference type="Gene3D" id="3.90.1150.10">
    <property type="entry name" value="Aspartate Aminotransferase, domain 1"/>
    <property type="match status" value="1"/>
</dbReference>
<comment type="pathway">
    <text evidence="4">Amino-acid degradation; L-kynurenine degradation; L-alanine and anthranilate from L-kynurenine: step 1/1.</text>
</comment>
<comment type="pathway">
    <text evidence="4">Cofactor biosynthesis; NAD(+) biosynthesis; quinolinate from L-kynurenine: step 2/3.</text>
</comment>
<comment type="similarity">
    <text evidence="4">Belongs to the kynureninase family.</text>
</comment>
<dbReference type="GO" id="GO:0019441">
    <property type="term" value="P:L-tryptophan catabolic process to kynurenine"/>
    <property type="evidence" value="ECO:0007669"/>
    <property type="project" value="TreeGrafter"/>
</dbReference>
<comment type="catalytic activity">
    <reaction evidence="4">
        <text>L-kynurenine + H2O = anthranilate + L-alanine + H(+)</text>
        <dbReference type="Rhea" id="RHEA:16813"/>
        <dbReference type="ChEBI" id="CHEBI:15377"/>
        <dbReference type="ChEBI" id="CHEBI:15378"/>
        <dbReference type="ChEBI" id="CHEBI:16567"/>
        <dbReference type="ChEBI" id="CHEBI:57959"/>
        <dbReference type="ChEBI" id="CHEBI:57972"/>
        <dbReference type="EC" id="3.7.1.3"/>
    </reaction>
</comment>
<comment type="caution">
    <text evidence="4">Lacks conserved residue(s) required for the propagation of feature annotation.</text>
</comment>
<dbReference type="InterPro" id="IPR015424">
    <property type="entry name" value="PyrdxlP-dep_Trfase"/>
</dbReference>
<dbReference type="GO" id="GO:0030429">
    <property type="term" value="F:kynureninase activity"/>
    <property type="evidence" value="ECO:0007669"/>
    <property type="project" value="UniProtKB-UniRule"/>
</dbReference>
<organism evidence="6 7">
    <name type="scientific">Ceraceosorus guamensis</name>
    <dbReference type="NCBI Taxonomy" id="1522189"/>
    <lineage>
        <taxon>Eukaryota</taxon>
        <taxon>Fungi</taxon>
        <taxon>Dikarya</taxon>
        <taxon>Basidiomycota</taxon>
        <taxon>Ustilaginomycotina</taxon>
        <taxon>Exobasidiomycetes</taxon>
        <taxon>Ceraceosorales</taxon>
        <taxon>Ceraceosoraceae</taxon>
        <taxon>Ceraceosorus</taxon>
    </lineage>
</organism>
<evidence type="ECO:0000256" key="1">
    <source>
        <dbReference type="ARBA" id="ARBA00022642"/>
    </source>
</evidence>
<dbReference type="EC" id="3.7.1.3" evidence="4"/>
<dbReference type="InterPro" id="IPR015421">
    <property type="entry name" value="PyrdxlP-dep_Trfase_major"/>
</dbReference>
<dbReference type="GO" id="GO:0019805">
    <property type="term" value="P:quinolinate biosynthetic process"/>
    <property type="evidence" value="ECO:0007669"/>
    <property type="project" value="UniProtKB-UniRule"/>
</dbReference>
<dbReference type="AlphaFoldDB" id="A0A316W799"/>
<dbReference type="Proteomes" id="UP000245783">
    <property type="component" value="Unassembled WGS sequence"/>
</dbReference>
<dbReference type="GO" id="GO:0034354">
    <property type="term" value="P:'de novo' NAD+ biosynthetic process from L-tryptophan"/>
    <property type="evidence" value="ECO:0007669"/>
    <property type="project" value="UniProtKB-UniRule"/>
</dbReference>
<keyword evidence="3 4" id="KW-0663">Pyridoxal phosphate</keyword>
<comment type="catalytic activity">
    <reaction evidence="4">
        <text>3-hydroxy-L-kynurenine + H2O = 3-hydroxyanthranilate + L-alanine + H(+)</text>
        <dbReference type="Rhea" id="RHEA:25143"/>
        <dbReference type="ChEBI" id="CHEBI:15377"/>
        <dbReference type="ChEBI" id="CHEBI:15378"/>
        <dbReference type="ChEBI" id="CHEBI:36559"/>
        <dbReference type="ChEBI" id="CHEBI:57972"/>
        <dbReference type="ChEBI" id="CHEBI:58125"/>
    </reaction>
</comment>
<dbReference type="InParanoid" id="A0A316W799"/>
<comment type="function">
    <text evidence="4">Catalyzes the cleavage of L-kynurenine (L-Kyn) and L-3-hydroxykynurenine (L-3OHKyn) into anthranilic acid (AA) and 3-hydroxyanthranilic acid (3-OHAA), respectively.</text>
</comment>
<dbReference type="OrthoDB" id="5978656at2759"/>
<evidence type="ECO:0000259" key="5">
    <source>
        <dbReference type="Pfam" id="PF00266"/>
    </source>
</evidence>
<dbReference type="GO" id="GO:0043420">
    <property type="term" value="P:anthranilate metabolic process"/>
    <property type="evidence" value="ECO:0007669"/>
    <property type="project" value="UniProtKB-UniRule"/>
</dbReference>
<reference evidence="6 7" key="1">
    <citation type="journal article" date="2018" name="Mol. Biol. Evol.">
        <title>Broad Genomic Sampling Reveals a Smut Pathogenic Ancestry of the Fungal Clade Ustilaginomycotina.</title>
        <authorList>
            <person name="Kijpornyongpan T."/>
            <person name="Mondo S.J."/>
            <person name="Barry K."/>
            <person name="Sandor L."/>
            <person name="Lee J."/>
            <person name="Lipzen A."/>
            <person name="Pangilinan J."/>
            <person name="LaButti K."/>
            <person name="Hainaut M."/>
            <person name="Henrissat B."/>
            <person name="Grigoriev I.V."/>
            <person name="Spatafora J.W."/>
            <person name="Aime M.C."/>
        </authorList>
    </citation>
    <scope>NUCLEOTIDE SEQUENCE [LARGE SCALE GENOMIC DNA]</scope>
    <source>
        <strain evidence="6 7">MCA 4658</strain>
    </source>
</reference>
<dbReference type="GO" id="GO:0005737">
    <property type="term" value="C:cytoplasm"/>
    <property type="evidence" value="ECO:0007669"/>
    <property type="project" value="UniProtKB-SubCell"/>
</dbReference>
<protein>
    <recommendedName>
        <fullName evidence="4">Kynureninase</fullName>
        <ecNumber evidence="4">3.7.1.3</ecNumber>
    </recommendedName>
    <alternativeName>
        <fullName evidence="4">Biosynthesis of nicotinic acid protein 5</fullName>
    </alternativeName>
    <alternativeName>
        <fullName evidence="4">L-kynurenine hydrolase</fullName>
    </alternativeName>
</protein>
<comment type="cofactor">
    <cofactor evidence="4">
        <name>pyridoxal 5'-phosphate</name>
        <dbReference type="ChEBI" id="CHEBI:597326"/>
    </cofactor>
</comment>
<name>A0A316W799_9BASI</name>
<feature type="binding site" evidence="4">
    <location>
        <position position="283"/>
    </location>
    <ligand>
        <name>pyridoxal 5'-phosphate</name>
        <dbReference type="ChEBI" id="CHEBI:597326"/>
    </ligand>
</feature>
<evidence type="ECO:0000256" key="2">
    <source>
        <dbReference type="ARBA" id="ARBA00022801"/>
    </source>
</evidence>
<dbReference type="UniPathway" id="UPA00334">
    <property type="reaction ID" value="UER00455"/>
</dbReference>
<feature type="binding site" evidence="4">
    <location>
        <position position="151"/>
    </location>
    <ligand>
        <name>pyridoxal 5'-phosphate</name>
        <dbReference type="ChEBI" id="CHEBI:597326"/>
    </ligand>
</feature>
<keyword evidence="4" id="KW-0963">Cytoplasm</keyword>
<keyword evidence="1 4" id="KW-0662">Pyridine nucleotide biosynthesis</keyword>
<dbReference type="STRING" id="1522189.A0A316W799"/>
<dbReference type="UniPathway" id="UPA00253">
    <property type="reaction ID" value="UER00329"/>
</dbReference>
<comment type="subunit">
    <text evidence="4">Homodimer.</text>
</comment>
<dbReference type="InterPro" id="IPR000192">
    <property type="entry name" value="Aminotrans_V_dom"/>
</dbReference>
<dbReference type="Gene3D" id="3.40.640.10">
    <property type="entry name" value="Type I PLP-dependent aspartate aminotransferase-like (Major domain)"/>
    <property type="match status" value="1"/>
</dbReference>
<feature type="binding site" evidence="4">
    <location>
        <begin position="198"/>
        <end position="201"/>
    </location>
    <ligand>
        <name>pyridoxal 5'-phosphate</name>
        <dbReference type="ChEBI" id="CHEBI:597326"/>
    </ligand>
</feature>
<dbReference type="PANTHER" id="PTHR14084:SF0">
    <property type="entry name" value="KYNURENINASE"/>
    <property type="match status" value="1"/>
</dbReference>
<dbReference type="InterPro" id="IPR010111">
    <property type="entry name" value="Kynureninase"/>
</dbReference>
<evidence type="ECO:0000256" key="3">
    <source>
        <dbReference type="ARBA" id="ARBA00022898"/>
    </source>
</evidence>